<accession>A0A427ARY7</accession>
<evidence type="ECO:0000313" key="1">
    <source>
        <dbReference type="EMBL" id="RRT78966.1"/>
    </source>
</evidence>
<dbReference type="Proteomes" id="UP000287651">
    <property type="component" value="Unassembled WGS sequence"/>
</dbReference>
<evidence type="ECO:0000313" key="2">
    <source>
        <dbReference type="Proteomes" id="UP000287651"/>
    </source>
</evidence>
<protein>
    <submittedName>
        <fullName evidence="1">Uncharacterized protein</fullName>
    </submittedName>
</protein>
<gene>
    <name evidence="1" type="ORF">B296_00026278</name>
</gene>
<comment type="caution">
    <text evidence="1">The sequence shown here is derived from an EMBL/GenBank/DDBJ whole genome shotgun (WGS) entry which is preliminary data.</text>
</comment>
<reference evidence="1 2" key="1">
    <citation type="journal article" date="2014" name="Agronomy (Basel)">
        <title>A Draft Genome Sequence for Ensete ventricosum, the Drought-Tolerant Tree Against Hunger.</title>
        <authorList>
            <person name="Harrison J."/>
            <person name="Moore K.A."/>
            <person name="Paszkiewicz K."/>
            <person name="Jones T."/>
            <person name="Grant M."/>
            <person name="Ambacheew D."/>
            <person name="Muzemil S."/>
            <person name="Studholme D.J."/>
        </authorList>
    </citation>
    <scope>NUCLEOTIDE SEQUENCE [LARGE SCALE GENOMIC DNA]</scope>
</reference>
<name>A0A427ARY7_ENSVE</name>
<sequence length="166" mass="17747">MGTEALPAETLPRVRLGDRQGRRIIVIHPGPDKAKWKRRGEASIPLPLGDAVAVAQALWSASTPQRLAICRAWVMLTLKALRTAVLLKMAQRQSRSSFASCFSGPQHVSGGVVVEFKYFPQPNSFDAHCGVDCAADPVAAAATTTIIVIAATKLMPISAHLLCPLP</sequence>
<proteinExistence type="predicted"/>
<organism evidence="1 2">
    <name type="scientific">Ensete ventricosum</name>
    <name type="common">Abyssinian banana</name>
    <name type="synonym">Musa ensete</name>
    <dbReference type="NCBI Taxonomy" id="4639"/>
    <lineage>
        <taxon>Eukaryota</taxon>
        <taxon>Viridiplantae</taxon>
        <taxon>Streptophyta</taxon>
        <taxon>Embryophyta</taxon>
        <taxon>Tracheophyta</taxon>
        <taxon>Spermatophyta</taxon>
        <taxon>Magnoliopsida</taxon>
        <taxon>Liliopsida</taxon>
        <taxon>Zingiberales</taxon>
        <taxon>Musaceae</taxon>
        <taxon>Ensete</taxon>
    </lineage>
</organism>
<dbReference type="EMBL" id="AMZH03001534">
    <property type="protein sequence ID" value="RRT78966.1"/>
    <property type="molecule type" value="Genomic_DNA"/>
</dbReference>
<dbReference type="AlphaFoldDB" id="A0A427ARY7"/>